<dbReference type="EC" id="7.6.2.2" evidence="3"/>
<dbReference type="SUPFAM" id="SSF90123">
    <property type="entry name" value="ABC transporter transmembrane region"/>
    <property type="match status" value="1"/>
</dbReference>
<feature type="transmembrane region" description="Helical" evidence="13">
    <location>
        <begin position="377"/>
        <end position="405"/>
    </location>
</feature>
<dbReference type="PROSITE" id="PS50929">
    <property type="entry name" value="ABC_TM1F"/>
    <property type="match status" value="1"/>
</dbReference>
<evidence type="ECO:0000256" key="1">
    <source>
        <dbReference type="ARBA" id="ARBA00004141"/>
    </source>
</evidence>
<dbReference type="Proteomes" id="UP000015453">
    <property type="component" value="Unassembled WGS sequence"/>
</dbReference>
<evidence type="ECO:0000256" key="5">
    <source>
        <dbReference type="ARBA" id="ARBA00022692"/>
    </source>
</evidence>
<keyword evidence="8" id="KW-0067">ATP-binding</keyword>
<dbReference type="InterPro" id="IPR050173">
    <property type="entry name" value="ABC_transporter_C-like"/>
</dbReference>
<evidence type="ECO:0000259" key="15">
    <source>
        <dbReference type="PROSITE" id="PS50929"/>
    </source>
</evidence>
<evidence type="ECO:0000256" key="11">
    <source>
        <dbReference type="ARBA" id="ARBA00023136"/>
    </source>
</evidence>
<sequence length="770" mass="86617">NLLFSHRYLVWNHNNNSTNGENELLYRSSIHEPLLPYQGETEGGHVKELGMVNRIFHLMTFKAIDPVLQHGVSKQLNFENLLQLPVDMNPSSCHDLILRMWDSLRTDNFTHPSLFKAICLAYGWQYLRIGLLKVLNDCLGFAGPLLLNKLIRFLQQGSRSADGYILAISLGLVSVLKSFLDTQTSFRLSQLRLKMRSSIMTMIYRKCLVVNLAERSKFSEGEIQTFMSVDADRIVNLVNSIHDVWSLPLQIGVALFLLYQQVKFAFVSGIAITILLIPVNKWIANLIANATKLMMEKKDERIRMTAELLTHIHTLKMYAWEPLFARWLMKTRSSEVEYLSTRKYLDAWCVFFWATTPTLFSLFTFGLYTLMGHQLDAATVFTCLALFNNLIAPLNSFPWVINGLIDATISMRRLSKYLSCYENYRTAEFASPSSSTHDDHNFEESVLSINSASCTWSSYDEDFDLVLDNVNLTVPKGSMVVIVGEVGSGKSSLLSMILGETRLVNGSTFISGSKSYVPQIPWIISGTIRDNILLGNHYDSRRYSEVLQASCLDLDISLMTGGDMTCIGEKGVNLSGGQRARLALARAIYHDSDIYLLDDVLSAADAHVAREILYNAILGPIMNRKTRILCTHNIQAINMADMLIVMDKGHVKCVGSPVNLEPSTLSHSNIESLSGALPFQCEGDPEVVECRTASSNDPQENFEVELRKEGRVESTVYKNYAGFMGLFITIIICFSAILMQASRNGNDLWLSFWVDTTGTGQTKYPTSFYL</sequence>
<dbReference type="GO" id="GO:0008559">
    <property type="term" value="F:ABC-type xenobiotic transporter activity"/>
    <property type="evidence" value="ECO:0007669"/>
    <property type="project" value="UniProtKB-EC"/>
</dbReference>
<comment type="similarity">
    <text evidence="2">Belongs to the ABC transporter superfamily. ABCC family. Conjugate transporter (TC 3.A.1.208) subfamily.</text>
</comment>
<keyword evidence="6" id="KW-0677">Repeat</keyword>
<dbReference type="PANTHER" id="PTHR24223">
    <property type="entry name" value="ATP-BINDING CASSETTE SUB-FAMILY C"/>
    <property type="match status" value="1"/>
</dbReference>
<evidence type="ECO:0000256" key="10">
    <source>
        <dbReference type="ARBA" id="ARBA00022989"/>
    </source>
</evidence>
<dbReference type="EMBL" id="AUSU01001156">
    <property type="protein sequence ID" value="EPS71658.1"/>
    <property type="molecule type" value="Genomic_DNA"/>
</dbReference>
<protein>
    <recommendedName>
        <fullName evidence="3">ABC-type xenobiotic transporter</fullName>
        <ecNumber evidence="3">7.6.2.2</ecNumber>
    </recommendedName>
</protein>
<dbReference type="GO" id="GO:0016887">
    <property type="term" value="F:ATP hydrolysis activity"/>
    <property type="evidence" value="ECO:0007669"/>
    <property type="project" value="InterPro"/>
</dbReference>
<dbReference type="CDD" id="cd18598">
    <property type="entry name" value="ABC_6TM_MRP7_D1_like"/>
    <property type="match status" value="1"/>
</dbReference>
<evidence type="ECO:0000256" key="4">
    <source>
        <dbReference type="ARBA" id="ARBA00022448"/>
    </source>
</evidence>
<evidence type="ECO:0000256" key="7">
    <source>
        <dbReference type="ARBA" id="ARBA00022741"/>
    </source>
</evidence>
<feature type="transmembrane region" description="Helical" evidence="13">
    <location>
        <begin position="720"/>
        <end position="741"/>
    </location>
</feature>
<feature type="transmembrane region" description="Helical" evidence="13">
    <location>
        <begin position="264"/>
        <end position="288"/>
    </location>
</feature>
<feature type="domain" description="ABC transporter" evidence="14">
    <location>
        <begin position="449"/>
        <end position="673"/>
    </location>
</feature>
<dbReference type="InterPro" id="IPR003593">
    <property type="entry name" value="AAA+_ATPase"/>
</dbReference>
<dbReference type="InterPro" id="IPR003439">
    <property type="entry name" value="ABC_transporter-like_ATP-bd"/>
</dbReference>
<dbReference type="AlphaFoldDB" id="S8E737"/>
<keyword evidence="11 13" id="KW-0472">Membrane</keyword>
<keyword evidence="5 13" id="KW-0812">Transmembrane</keyword>
<keyword evidence="9" id="KW-1278">Translocase</keyword>
<gene>
    <name evidence="16" type="ORF">M569_03101</name>
</gene>
<keyword evidence="10 13" id="KW-1133">Transmembrane helix</keyword>
<dbReference type="GO" id="GO:0005524">
    <property type="term" value="F:ATP binding"/>
    <property type="evidence" value="ECO:0007669"/>
    <property type="project" value="UniProtKB-KW"/>
</dbReference>
<organism evidence="16 17">
    <name type="scientific">Genlisea aurea</name>
    <dbReference type="NCBI Taxonomy" id="192259"/>
    <lineage>
        <taxon>Eukaryota</taxon>
        <taxon>Viridiplantae</taxon>
        <taxon>Streptophyta</taxon>
        <taxon>Embryophyta</taxon>
        <taxon>Tracheophyta</taxon>
        <taxon>Spermatophyta</taxon>
        <taxon>Magnoliopsida</taxon>
        <taxon>eudicotyledons</taxon>
        <taxon>Gunneridae</taxon>
        <taxon>Pentapetalae</taxon>
        <taxon>asterids</taxon>
        <taxon>lamiids</taxon>
        <taxon>Lamiales</taxon>
        <taxon>Lentibulariaceae</taxon>
        <taxon>Genlisea</taxon>
    </lineage>
</organism>
<dbReference type="PROSITE" id="PS00211">
    <property type="entry name" value="ABC_TRANSPORTER_1"/>
    <property type="match status" value="1"/>
</dbReference>
<evidence type="ECO:0000259" key="14">
    <source>
        <dbReference type="PROSITE" id="PS50893"/>
    </source>
</evidence>
<dbReference type="SMART" id="SM00382">
    <property type="entry name" value="AAA"/>
    <property type="match status" value="1"/>
</dbReference>
<dbReference type="PROSITE" id="PS50893">
    <property type="entry name" value="ABC_TRANSPORTER_2"/>
    <property type="match status" value="1"/>
</dbReference>
<evidence type="ECO:0000256" key="12">
    <source>
        <dbReference type="ARBA" id="ARBA00034018"/>
    </source>
</evidence>
<comment type="subcellular location">
    <subcellularLocation>
        <location evidence="1">Membrane</location>
        <topology evidence="1">Multi-pass membrane protein</topology>
    </subcellularLocation>
</comment>
<feature type="transmembrane region" description="Helical" evidence="13">
    <location>
        <begin position="348"/>
        <end position="371"/>
    </location>
</feature>
<evidence type="ECO:0000256" key="13">
    <source>
        <dbReference type="SAM" id="Phobius"/>
    </source>
</evidence>
<comment type="catalytic activity">
    <reaction evidence="12">
        <text>ATP + H2O + xenobioticSide 1 = ADP + phosphate + xenobioticSide 2.</text>
        <dbReference type="EC" id="7.6.2.2"/>
    </reaction>
</comment>
<proteinExistence type="inferred from homology"/>
<comment type="caution">
    <text evidence="16">The sequence shown here is derived from an EMBL/GenBank/DDBJ whole genome shotgun (WGS) entry which is preliminary data.</text>
</comment>
<reference evidence="16 17" key="1">
    <citation type="journal article" date="2013" name="BMC Genomics">
        <title>The miniature genome of a carnivorous plant Genlisea aurea contains a low number of genes and short non-coding sequences.</title>
        <authorList>
            <person name="Leushkin E.V."/>
            <person name="Sutormin R.A."/>
            <person name="Nabieva E.R."/>
            <person name="Penin A.A."/>
            <person name="Kondrashov A.S."/>
            <person name="Logacheva M.D."/>
        </authorList>
    </citation>
    <scope>NUCLEOTIDE SEQUENCE [LARGE SCALE GENOMIC DNA]</scope>
</reference>
<dbReference type="CDD" id="cd03250">
    <property type="entry name" value="ABCC_MRP_domain1"/>
    <property type="match status" value="1"/>
</dbReference>
<dbReference type="FunFam" id="1.20.1560.10:FF:000037">
    <property type="entry name" value="ATP-binding cassette subfamily C member 10"/>
    <property type="match status" value="1"/>
</dbReference>
<dbReference type="InterPro" id="IPR017871">
    <property type="entry name" value="ABC_transporter-like_CS"/>
</dbReference>
<feature type="non-terminal residue" evidence="16">
    <location>
        <position position="770"/>
    </location>
</feature>
<evidence type="ECO:0000313" key="17">
    <source>
        <dbReference type="Proteomes" id="UP000015453"/>
    </source>
</evidence>
<evidence type="ECO:0000256" key="8">
    <source>
        <dbReference type="ARBA" id="ARBA00022840"/>
    </source>
</evidence>
<evidence type="ECO:0000256" key="6">
    <source>
        <dbReference type="ARBA" id="ARBA00022737"/>
    </source>
</evidence>
<evidence type="ECO:0000256" key="9">
    <source>
        <dbReference type="ARBA" id="ARBA00022967"/>
    </source>
</evidence>
<dbReference type="Gene3D" id="3.40.50.300">
    <property type="entry name" value="P-loop containing nucleotide triphosphate hydrolases"/>
    <property type="match status" value="1"/>
</dbReference>
<dbReference type="FunFam" id="3.40.50.300:FF:000997">
    <property type="entry name" value="Multidrug resistance-associated protein 1"/>
    <property type="match status" value="1"/>
</dbReference>
<evidence type="ECO:0000256" key="3">
    <source>
        <dbReference type="ARBA" id="ARBA00012191"/>
    </source>
</evidence>
<dbReference type="OrthoDB" id="6500128at2759"/>
<dbReference type="Gene3D" id="1.20.1560.10">
    <property type="entry name" value="ABC transporter type 1, transmembrane domain"/>
    <property type="match status" value="1"/>
</dbReference>
<dbReference type="InterPro" id="IPR036640">
    <property type="entry name" value="ABC1_TM_sf"/>
</dbReference>
<dbReference type="Pfam" id="PF00005">
    <property type="entry name" value="ABC_tran"/>
    <property type="match status" value="1"/>
</dbReference>
<dbReference type="PANTHER" id="PTHR24223:SF330">
    <property type="entry name" value="ATP-BINDING CASSETTE SUB-FAMILY C MEMBER 10"/>
    <property type="match status" value="1"/>
</dbReference>
<evidence type="ECO:0000256" key="2">
    <source>
        <dbReference type="ARBA" id="ARBA00009726"/>
    </source>
</evidence>
<feature type="non-terminal residue" evidence="16">
    <location>
        <position position="1"/>
    </location>
</feature>
<accession>S8E737</accession>
<dbReference type="SUPFAM" id="SSF52540">
    <property type="entry name" value="P-loop containing nucleoside triphosphate hydrolases"/>
    <property type="match status" value="1"/>
</dbReference>
<name>S8E737_9LAMI</name>
<keyword evidence="17" id="KW-1185">Reference proteome</keyword>
<evidence type="ECO:0000313" key="16">
    <source>
        <dbReference type="EMBL" id="EPS71658.1"/>
    </source>
</evidence>
<dbReference type="GO" id="GO:0016020">
    <property type="term" value="C:membrane"/>
    <property type="evidence" value="ECO:0007669"/>
    <property type="project" value="UniProtKB-SubCell"/>
</dbReference>
<dbReference type="InterPro" id="IPR011527">
    <property type="entry name" value="ABC1_TM_dom"/>
</dbReference>
<keyword evidence="4" id="KW-0813">Transport</keyword>
<feature type="domain" description="ABC transmembrane type-1" evidence="15">
    <location>
        <begin position="129"/>
        <end position="406"/>
    </location>
</feature>
<dbReference type="InterPro" id="IPR027417">
    <property type="entry name" value="P-loop_NTPase"/>
</dbReference>
<keyword evidence="7" id="KW-0547">Nucleotide-binding</keyword>
<dbReference type="Pfam" id="PF00664">
    <property type="entry name" value="ABC_membrane"/>
    <property type="match status" value="1"/>
</dbReference>